<evidence type="ECO:0000313" key="4">
    <source>
        <dbReference type="EMBL" id="SUZ96336.1"/>
    </source>
</evidence>
<proteinExistence type="inferred from homology"/>
<protein>
    <recommendedName>
        <fullName evidence="5">Collagenase</fullName>
    </recommendedName>
</protein>
<dbReference type="InterPro" id="IPR001539">
    <property type="entry name" value="Peptidase_U32"/>
</dbReference>
<dbReference type="GO" id="GO:0006508">
    <property type="term" value="P:proteolysis"/>
    <property type="evidence" value="ECO:0007669"/>
    <property type="project" value="UniProtKB-KW"/>
</dbReference>
<name>A0A381RWW1_9ZZZZ</name>
<evidence type="ECO:0000256" key="2">
    <source>
        <dbReference type="ARBA" id="ARBA00022801"/>
    </source>
</evidence>
<evidence type="ECO:0000256" key="1">
    <source>
        <dbReference type="ARBA" id="ARBA00022670"/>
    </source>
</evidence>
<sequence length="424" mass="47459">MYCAILNASINTVKNRTIEIMAPAGSWQSLQAAIQGGANSVYFGIEQLNMRARSSNNFTLKDLVEIAELCNKKNIKTYITLNTIIYDHDLILMKKIVDTAKQANITAIIASDQAVIGYAASVNMEVHISTQTNVTNLETIRFFSHFADVVILSRELSLLQVKEITKEIERQQIKGPSGNLIKIEIFVHGALCMAVSGKCYMSLHTTNSSANRGACIQNCRKTYTVTDKEDGHQFDIDNEYIMSPKDLCTIGFLDQVLDSGSSILKIEGRGRSPEYVKTTTQCYREAADAYLEGTYNKEKVKGWMSRLTTVYNRGFWDGYYLGQKIGEWTGAHGSKATKKKIYLGKAKKYFTKIQVAEFDLEAQHLKEGDNILIAGKTTGIIETIVAEIRINDKQVQGVKKGDNFSIKLNHKVRPSDKLYKVINN</sequence>
<accession>A0A381RWW1</accession>
<dbReference type="EMBL" id="UINC01002406">
    <property type="protein sequence ID" value="SUZ96336.1"/>
    <property type="molecule type" value="Genomic_DNA"/>
</dbReference>
<comment type="similarity">
    <text evidence="3">Belongs to the peptidase U32 family.</text>
</comment>
<dbReference type="Pfam" id="PF01136">
    <property type="entry name" value="Peptidase_U32"/>
    <property type="match status" value="1"/>
</dbReference>
<evidence type="ECO:0008006" key="5">
    <source>
        <dbReference type="Google" id="ProtNLM"/>
    </source>
</evidence>
<dbReference type="PROSITE" id="PS01276">
    <property type="entry name" value="PEPTIDASE_U32"/>
    <property type="match status" value="1"/>
</dbReference>
<keyword evidence="1" id="KW-0645">Protease</keyword>
<dbReference type="PANTHER" id="PTHR30217:SF6">
    <property type="entry name" value="TRNA HYDROXYLATION PROTEIN P"/>
    <property type="match status" value="1"/>
</dbReference>
<dbReference type="PANTHER" id="PTHR30217">
    <property type="entry name" value="PEPTIDASE U32 FAMILY"/>
    <property type="match status" value="1"/>
</dbReference>
<reference evidence="4" key="1">
    <citation type="submission" date="2018-05" db="EMBL/GenBank/DDBJ databases">
        <authorList>
            <person name="Lanie J.A."/>
            <person name="Ng W.-L."/>
            <person name="Kazmierczak K.M."/>
            <person name="Andrzejewski T.M."/>
            <person name="Davidsen T.M."/>
            <person name="Wayne K.J."/>
            <person name="Tettelin H."/>
            <person name="Glass J.I."/>
            <person name="Rusch D."/>
            <person name="Podicherti R."/>
            <person name="Tsui H.-C.T."/>
            <person name="Winkler M.E."/>
        </authorList>
    </citation>
    <scope>NUCLEOTIDE SEQUENCE</scope>
</reference>
<evidence type="ECO:0000256" key="3">
    <source>
        <dbReference type="ARBA" id="ARBA00038374"/>
    </source>
</evidence>
<dbReference type="AlphaFoldDB" id="A0A381RWW1"/>
<gene>
    <name evidence="4" type="ORF">METZ01_LOCUS49190</name>
</gene>
<dbReference type="GO" id="GO:0008233">
    <property type="term" value="F:peptidase activity"/>
    <property type="evidence" value="ECO:0007669"/>
    <property type="project" value="UniProtKB-KW"/>
</dbReference>
<organism evidence="4">
    <name type="scientific">marine metagenome</name>
    <dbReference type="NCBI Taxonomy" id="408172"/>
    <lineage>
        <taxon>unclassified sequences</taxon>
        <taxon>metagenomes</taxon>
        <taxon>ecological metagenomes</taxon>
    </lineage>
</organism>
<dbReference type="InterPro" id="IPR051454">
    <property type="entry name" value="RNA/ubiquinone_mod_enzymes"/>
</dbReference>
<keyword evidence="2" id="KW-0378">Hydrolase</keyword>